<dbReference type="Pfam" id="PF00583">
    <property type="entry name" value="Acetyltransf_1"/>
    <property type="match status" value="1"/>
</dbReference>
<sequence length="163" mass="19262">MNNPKGEELKFHIGSTFVVELSGEDVKYFSERRITRAEPVTLVFFSEKADGDNEKIGFVEFDLRVINRNAYITFYVAPQYRGKGIGKLMLRKALEFAFKELNLHRITAEVYEYNERSLRLLESSGFKKEGILKEAKYHDGRYWDIIVMGLMEEDWKNNEEFRR</sequence>
<reference evidence="2 3" key="1">
    <citation type="submission" date="2014-08" db="EMBL/GenBank/DDBJ databases">
        <title>Fervidobacterium pennivorans DYC genome.</title>
        <authorList>
            <person name="Wushke S."/>
        </authorList>
    </citation>
    <scope>NUCLEOTIDE SEQUENCE [LARGE SCALE GENOMIC DNA]</scope>
    <source>
        <strain evidence="2 3">DYC</strain>
    </source>
</reference>
<dbReference type="AlphaFoldDB" id="A0A172T544"/>
<dbReference type="EMBL" id="CP011393">
    <property type="protein sequence ID" value="ANE42087.1"/>
    <property type="molecule type" value="Genomic_DNA"/>
</dbReference>
<dbReference type="PANTHER" id="PTHR43415">
    <property type="entry name" value="SPERMIDINE N(1)-ACETYLTRANSFERASE"/>
    <property type="match status" value="1"/>
</dbReference>
<dbReference type="GO" id="GO:0016747">
    <property type="term" value="F:acyltransferase activity, transferring groups other than amino-acyl groups"/>
    <property type="evidence" value="ECO:0007669"/>
    <property type="project" value="InterPro"/>
</dbReference>
<dbReference type="Gene3D" id="3.40.630.30">
    <property type="match status" value="1"/>
</dbReference>
<dbReference type="PANTHER" id="PTHR43415:SF5">
    <property type="entry name" value="ACETYLTRANSFERASE"/>
    <property type="match status" value="1"/>
</dbReference>
<accession>A0A172T544</accession>
<keyword evidence="2" id="KW-0808">Transferase</keyword>
<dbReference type="KEGG" id="fng:JM64_09285"/>
<dbReference type="InterPro" id="IPR016181">
    <property type="entry name" value="Acyl_CoA_acyltransferase"/>
</dbReference>
<protein>
    <submittedName>
        <fullName evidence="2">GCN5 family acetyltransferase</fullName>
    </submittedName>
</protein>
<feature type="domain" description="N-acetyltransferase" evidence="1">
    <location>
        <begin position="1"/>
        <end position="153"/>
    </location>
</feature>
<organism evidence="2 3">
    <name type="scientific">Fervidobacterium pennivorans</name>
    <dbReference type="NCBI Taxonomy" id="93466"/>
    <lineage>
        <taxon>Bacteria</taxon>
        <taxon>Thermotogati</taxon>
        <taxon>Thermotogota</taxon>
        <taxon>Thermotogae</taxon>
        <taxon>Thermotogales</taxon>
        <taxon>Fervidobacteriaceae</taxon>
        <taxon>Fervidobacterium</taxon>
    </lineage>
</organism>
<evidence type="ECO:0000259" key="1">
    <source>
        <dbReference type="PROSITE" id="PS51186"/>
    </source>
</evidence>
<dbReference type="CDD" id="cd04301">
    <property type="entry name" value="NAT_SF"/>
    <property type="match status" value="1"/>
</dbReference>
<evidence type="ECO:0000313" key="2">
    <source>
        <dbReference type="EMBL" id="ANE42087.1"/>
    </source>
</evidence>
<evidence type="ECO:0000313" key="3">
    <source>
        <dbReference type="Proteomes" id="UP000077096"/>
    </source>
</evidence>
<dbReference type="PATRIC" id="fig|93466.3.peg.1932"/>
<dbReference type="SUPFAM" id="SSF55729">
    <property type="entry name" value="Acyl-CoA N-acyltransferases (Nat)"/>
    <property type="match status" value="1"/>
</dbReference>
<gene>
    <name evidence="2" type="ORF">JM64_09285</name>
</gene>
<dbReference type="Proteomes" id="UP000077096">
    <property type="component" value="Chromosome"/>
</dbReference>
<name>A0A172T544_FERPE</name>
<dbReference type="InterPro" id="IPR000182">
    <property type="entry name" value="GNAT_dom"/>
</dbReference>
<dbReference type="PROSITE" id="PS51186">
    <property type="entry name" value="GNAT"/>
    <property type="match status" value="1"/>
</dbReference>
<dbReference type="OrthoDB" id="9795206at2"/>
<proteinExistence type="predicted"/>